<evidence type="ECO:0000313" key="6">
    <source>
        <dbReference type="Proteomes" id="UP000598488"/>
    </source>
</evidence>
<reference evidence="5 6" key="1">
    <citation type="submission" date="2020-12" db="EMBL/GenBank/DDBJ databases">
        <title>Comparative genome analysis of fungal antagonists Marinomonas ostreistagni 398 and M. spartinae 468.</title>
        <authorList>
            <person name="Fields J.L."/>
            <person name="Mavrodi O.V."/>
            <person name="Biber P.D."/>
            <person name="Indest K.J."/>
            <person name="Mavrodi D.V."/>
        </authorList>
    </citation>
    <scope>NUCLEOTIDE SEQUENCE [LARGE SCALE GENOMIC DNA]</scope>
    <source>
        <strain evidence="5 6">USM7</strain>
    </source>
</reference>
<evidence type="ECO:0000256" key="4">
    <source>
        <dbReference type="ARBA" id="ARBA00022764"/>
    </source>
</evidence>
<dbReference type="RefSeq" id="WP_199464053.1">
    <property type="nucleotide sequence ID" value="NZ_JAEMUH010000021.1"/>
</dbReference>
<dbReference type="Pfam" id="PF13343">
    <property type="entry name" value="SBP_bac_6"/>
    <property type="match status" value="1"/>
</dbReference>
<evidence type="ECO:0000256" key="2">
    <source>
        <dbReference type="ARBA" id="ARBA00022448"/>
    </source>
</evidence>
<dbReference type="CDD" id="cd13590">
    <property type="entry name" value="PBP2_PotD_PotF_like"/>
    <property type="match status" value="1"/>
</dbReference>
<comment type="caution">
    <text evidence="5">The sequence shown here is derived from an EMBL/GenBank/DDBJ whole genome shotgun (WGS) entry which is preliminary data.</text>
</comment>
<comment type="subcellular location">
    <subcellularLocation>
        <location evidence="1">Periplasm</location>
    </subcellularLocation>
</comment>
<dbReference type="Proteomes" id="UP000598488">
    <property type="component" value="Unassembled WGS sequence"/>
</dbReference>
<evidence type="ECO:0000256" key="1">
    <source>
        <dbReference type="ARBA" id="ARBA00004418"/>
    </source>
</evidence>
<gene>
    <name evidence="5" type="ORF">JHD44_17660</name>
</gene>
<protein>
    <submittedName>
        <fullName evidence="5">Spermidine/putrescine ABC transporter substrate-binding protein</fullName>
    </submittedName>
</protein>
<evidence type="ECO:0000313" key="5">
    <source>
        <dbReference type="EMBL" id="MBJ7552512.1"/>
    </source>
</evidence>
<dbReference type="EMBL" id="JAEMUH010000021">
    <property type="protein sequence ID" value="MBJ7552512.1"/>
    <property type="molecule type" value="Genomic_DNA"/>
</dbReference>
<keyword evidence="6" id="KW-1185">Reference proteome</keyword>
<dbReference type="SUPFAM" id="SSF53850">
    <property type="entry name" value="Periplasmic binding protein-like II"/>
    <property type="match status" value="1"/>
</dbReference>
<keyword evidence="3" id="KW-0732">Signal</keyword>
<sequence>MIKVLHYSTFAMSISMACLSSNTYAETAPLVFYTWEDYIDPSIITDWQNETGIPIKLVYYDDEAQRNLVLSREESAKIDLAVVDNATIHILSGAGHLSTIPTYNETTYWPDACGKYGRQYFWGTYGIVYREDKVNSPVTSWRDLLNPEPYLKGHIGMLGQSDELLTAALSGMGYPINTTENTHLEQAFSLLKVQSHYVTTYDYVYTYVLSNPDQSNVWIAPAYSGDQYGLNDIQGIDSWRYVVPEEGAIVWVDCLTVTQESDRKEEALAFIDYLSRVDNSARNSEFLWTASPYVKVQELVSDELRADSNVYFEDEKLAKATPFHGLSGREILKRTRIKDALLRYYDSN</sequence>
<evidence type="ECO:0000256" key="3">
    <source>
        <dbReference type="ARBA" id="ARBA00022729"/>
    </source>
</evidence>
<dbReference type="PANTHER" id="PTHR30222">
    <property type="entry name" value="SPERMIDINE/PUTRESCINE-BINDING PERIPLASMIC PROTEIN"/>
    <property type="match status" value="1"/>
</dbReference>
<organism evidence="5 6">
    <name type="scientific">Marinomonas ostreistagni</name>
    <dbReference type="NCBI Taxonomy" id="359209"/>
    <lineage>
        <taxon>Bacteria</taxon>
        <taxon>Pseudomonadati</taxon>
        <taxon>Pseudomonadota</taxon>
        <taxon>Gammaproteobacteria</taxon>
        <taxon>Oceanospirillales</taxon>
        <taxon>Oceanospirillaceae</taxon>
        <taxon>Marinomonas</taxon>
    </lineage>
</organism>
<accession>A0ABS0ZFQ7</accession>
<keyword evidence="2" id="KW-0813">Transport</keyword>
<dbReference type="PROSITE" id="PS51257">
    <property type="entry name" value="PROKAR_LIPOPROTEIN"/>
    <property type="match status" value="1"/>
</dbReference>
<dbReference type="InterPro" id="IPR001188">
    <property type="entry name" value="Sperm_putr-bd"/>
</dbReference>
<dbReference type="Gene3D" id="3.40.190.10">
    <property type="entry name" value="Periplasmic binding protein-like II"/>
    <property type="match status" value="2"/>
</dbReference>
<name>A0ABS0ZFQ7_9GAMM</name>
<keyword evidence="4" id="KW-0574">Periplasm</keyword>
<dbReference type="PANTHER" id="PTHR30222:SF12">
    <property type="entry name" value="NORSPERMIDINE SENSOR"/>
    <property type="match status" value="1"/>
</dbReference>
<proteinExistence type="predicted"/>
<dbReference type="PRINTS" id="PR00909">
    <property type="entry name" value="SPERMDNBNDNG"/>
</dbReference>